<evidence type="ECO:0000256" key="2">
    <source>
        <dbReference type="ARBA" id="ARBA00023015"/>
    </source>
</evidence>
<dbReference type="PANTHER" id="PTHR30118:SF15">
    <property type="entry name" value="TRANSCRIPTIONAL REGULATORY PROTEIN"/>
    <property type="match status" value="1"/>
</dbReference>
<dbReference type="InterPro" id="IPR000847">
    <property type="entry name" value="LysR_HTH_N"/>
</dbReference>
<dbReference type="GO" id="GO:0003700">
    <property type="term" value="F:DNA-binding transcription factor activity"/>
    <property type="evidence" value="ECO:0007669"/>
    <property type="project" value="InterPro"/>
</dbReference>
<dbReference type="CDD" id="cd08417">
    <property type="entry name" value="PBP2_Nitroaromatics_like"/>
    <property type="match status" value="1"/>
</dbReference>
<gene>
    <name evidence="7" type="ORF">FHX44_116314</name>
</gene>
<dbReference type="InterPro" id="IPR036388">
    <property type="entry name" value="WH-like_DNA-bd_sf"/>
</dbReference>
<dbReference type="PROSITE" id="PS50931">
    <property type="entry name" value="HTH_LYSR"/>
    <property type="match status" value="1"/>
</dbReference>
<organism evidence="7 8">
    <name type="scientific">Pseudonocardia hierapolitana</name>
    <dbReference type="NCBI Taxonomy" id="1128676"/>
    <lineage>
        <taxon>Bacteria</taxon>
        <taxon>Bacillati</taxon>
        <taxon>Actinomycetota</taxon>
        <taxon>Actinomycetes</taxon>
        <taxon>Pseudonocardiales</taxon>
        <taxon>Pseudonocardiaceae</taxon>
        <taxon>Pseudonocardia</taxon>
    </lineage>
</organism>
<dbReference type="PRINTS" id="PR00039">
    <property type="entry name" value="HTHLYSR"/>
</dbReference>
<feature type="domain" description="HTH lysR-type" evidence="6">
    <location>
        <begin position="11"/>
        <end position="66"/>
    </location>
</feature>
<evidence type="ECO:0000256" key="5">
    <source>
        <dbReference type="SAM" id="MobiDB-lite"/>
    </source>
</evidence>
<evidence type="ECO:0000256" key="3">
    <source>
        <dbReference type="ARBA" id="ARBA00023125"/>
    </source>
</evidence>
<dbReference type="OrthoDB" id="8717159at2"/>
<dbReference type="SUPFAM" id="SSF46785">
    <property type="entry name" value="Winged helix' DNA-binding domain"/>
    <property type="match status" value="1"/>
</dbReference>
<keyword evidence="3" id="KW-0238">DNA-binding</keyword>
<dbReference type="InterPro" id="IPR050389">
    <property type="entry name" value="LysR-type_TF"/>
</dbReference>
<dbReference type="Proteomes" id="UP000321261">
    <property type="component" value="Unassembled WGS sequence"/>
</dbReference>
<comment type="caution">
    <text evidence="7">The sequence shown here is derived from an EMBL/GenBank/DDBJ whole genome shotgun (WGS) entry which is preliminary data.</text>
</comment>
<dbReference type="PANTHER" id="PTHR30118">
    <property type="entry name" value="HTH-TYPE TRANSCRIPTIONAL REGULATOR LEUO-RELATED"/>
    <property type="match status" value="1"/>
</dbReference>
<dbReference type="Pfam" id="PF03466">
    <property type="entry name" value="LysR_substrate"/>
    <property type="match status" value="1"/>
</dbReference>
<dbReference type="InterPro" id="IPR037402">
    <property type="entry name" value="YidZ_PBP2"/>
</dbReference>
<keyword evidence="2" id="KW-0805">Transcription regulation</keyword>
<dbReference type="InterPro" id="IPR036390">
    <property type="entry name" value="WH_DNA-bd_sf"/>
</dbReference>
<evidence type="ECO:0000256" key="1">
    <source>
        <dbReference type="ARBA" id="ARBA00009437"/>
    </source>
</evidence>
<protein>
    <submittedName>
        <fullName evidence="7">LysR family transcriptional regulator</fullName>
    </submittedName>
</protein>
<sequence length="322" mass="36079">MHMPHSDLGLLHDLRALSILLEERNVTRAALRFHLSQPAMSRTLQRLRGLFDDELLVRSGGDYELTPRARAMQHELALLLPRLQNFVAGKEFDPTTATGIVRIIGTDYTTSTLGPHLLPKLFLAAPDLEVRIEPREHDSYPALEGGRADIALSVLRPAAPLRWEQLFTDDLVCVVDRDHPERDRFSLADYTAARHVAVTVIDQEQPMIERWLQTRGHSRTAAVRVPHFVSALAALPGTPLVATIPRRLAELQAAADPRVRLVEAPEGLDPFPYGMVWHPRLETDPTHTWLRGMIRAAAMDLTESSSEEAHSEDLLNPFTPIT</sequence>
<dbReference type="SUPFAM" id="SSF53850">
    <property type="entry name" value="Periplasmic binding protein-like II"/>
    <property type="match status" value="1"/>
</dbReference>
<evidence type="ECO:0000313" key="7">
    <source>
        <dbReference type="EMBL" id="TWF80371.1"/>
    </source>
</evidence>
<name>A0A561SZU4_9PSEU</name>
<comment type="similarity">
    <text evidence="1">Belongs to the LysR transcriptional regulatory family.</text>
</comment>
<dbReference type="GO" id="GO:0003677">
    <property type="term" value="F:DNA binding"/>
    <property type="evidence" value="ECO:0007669"/>
    <property type="project" value="UniProtKB-KW"/>
</dbReference>
<keyword evidence="4" id="KW-0804">Transcription</keyword>
<dbReference type="EMBL" id="VIWU01000001">
    <property type="protein sequence ID" value="TWF80371.1"/>
    <property type="molecule type" value="Genomic_DNA"/>
</dbReference>
<keyword evidence="8" id="KW-1185">Reference proteome</keyword>
<dbReference type="InterPro" id="IPR005119">
    <property type="entry name" value="LysR_subst-bd"/>
</dbReference>
<evidence type="ECO:0000259" key="6">
    <source>
        <dbReference type="PROSITE" id="PS50931"/>
    </source>
</evidence>
<feature type="region of interest" description="Disordered" evidence="5">
    <location>
        <begin position="303"/>
        <end position="322"/>
    </location>
</feature>
<proteinExistence type="inferred from homology"/>
<dbReference type="Gene3D" id="3.40.190.10">
    <property type="entry name" value="Periplasmic binding protein-like II"/>
    <property type="match status" value="2"/>
</dbReference>
<evidence type="ECO:0000313" key="8">
    <source>
        <dbReference type="Proteomes" id="UP000321261"/>
    </source>
</evidence>
<dbReference type="Pfam" id="PF00126">
    <property type="entry name" value="HTH_1"/>
    <property type="match status" value="1"/>
</dbReference>
<dbReference type="Gene3D" id="1.10.10.10">
    <property type="entry name" value="Winged helix-like DNA-binding domain superfamily/Winged helix DNA-binding domain"/>
    <property type="match status" value="1"/>
</dbReference>
<evidence type="ECO:0000256" key="4">
    <source>
        <dbReference type="ARBA" id="ARBA00023163"/>
    </source>
</evidence>
<accession>A0A561SZU4</accession>
<dbReference type="AlphaFoldDB" id="A0A561SZU4"/>
<reference evidence="7 8" key="1">
    <citation type="submission" date="2019-06" db="EMBL/GenBank/DDBJ databases">
        <title>Sequencing the genomes of 1000 actinobacteria strains.</title>
        <authorList>
            <person name="Klenk H.-P."/>
        </authorList>
    </citation>
    <scope>NUCLEOTIDE SEQUENCE [LARGE SCALE GENOMIC DNA]</scope>
    <source>
        <strain evidence="7 8">DSM 45671</strain>
    </source>
</reference>